<reference evidence="1 2" key="2">
    <citation type="journal article" date="2010" name="Stand. Genomic Sci.">
        <title>Complete genome sequence of Gordonia bronchialis type strain (3410).</title>
        <authorList>
            <person name="Ivanova N."/>
            <person name="Sikorski J."/>
            <person name="Jando M."/>
            <person name="Lapidus A."/>
            <person name="Nolan M."/>
            <person name="Lucas S."/>
            <person name="Del Rio T.G."/>
            <person name="Tice H."/>
            <person name="Copeland A."/>
            <person name="Cheng J.F."/>
            <person name="Chen F."/>
            <person name="Bruce D."/>
            <person name="Goodwin L."/>
            <person name="Pitluck S."/>
            <person name="Mavromatis K."/>
            <person name="Ovchinnikova G."/>
            <person name="Pati A."/>
            <person name="Chen A."/>
            <person name="Palaniappan K."/>
            <person name="Land M."/>
            <person name="Hauser L."/>
            <person name="Chang Y.J."/>
            <person name="Jeffries C.D."/>
            <person name="Chain P."/>
            <person name="Saunders E."/>
            <person name="Han C."/>
            <person name="Detter J.C."/>
            <person name="Brettin T."/>
            <person name="Rohde M."/>
            <person name="Goker M."/>
            <person name="Bristow J."/>
            <person name="Eisen J.A."/>
            <person name="Markowitz V."/>
            <person name="Hugenholtz P."/>
            <person name="Klenk H.P."/>
            <person name="Kyrpides N.C."/>
        </authorList>
    </citation>
    <scope>NUCLEOTIDE SEQUENCE [LARGE SCALE GENOMIC DNA]</scope>
    <source>
        <strain evidence="2">ATCC 25592 / DSM 43247 / BCRC 13721 / JCM 3198 / KCTC 3076 / NBRC 16047 / NCTC 10667</strain>
    </source>
</reference>
<dbReference type="HOGENOM" id="CLU_135537_0_0_11"/>
<accession>D0LES8</accession>
<evidence type="ECO:0000313" key="2">
    <source>
        <dbReference type="Proteomes" id="UP000001219"/>
    </source>
</evidence>
<dbReference type="RefSeq" id="WP_012834357.1">
    <property type="nucleotide sequence ID" value="NC_013441.1"/>
</dbReference>
<proteinExistence type="predicted"/>
<dbReference type="OrthoDB" id="3405034at2"/>
<dbReference type="Proteomes" id="UP000001219">
    <property type="component" value="Chromosome"/>
</dbReference>
<dbReference type="STRING" id="526226.Gbro_2562"/>
<name>D0LES8_GORB4</name>
<evidence type="ECO:0000313" key="1">
    <source>
        <dbReference type="EMBL" id="ACY21802.1"/>
    </source>
</evidence>
<sequence length="167" mass="17347">MSQGFRSPSDWSLMARTVADATDRGIRSARAHDGGDFAEAVEILGVHADAARAVHAHMVRELIETAYQDGLDSDDVADVLTRTVADATGWDAPVDPTAVAVVLTGALGVNEPADPGDAGTPASSASQVIGAAILVAARLTTDTGVDHGDYLTRAVEEIRRAQTVEMP</sequence>
<dbReference type="eggNOG" id="ENOG503379Q">
    <property type="taxonomic scope" value="Bacteria"/>
</dbReference>
<dbReference type="KEGG" id="gbr:Gbro_2562"/>
<dbReference type="AlphaFoldDB" id="D0LES8"/>
<protein>
    <submittedName>
        <fullName evidence="1">Uncharacterized protein</fullName>
    </submittedName>
</protein>
<organism evidence="1 2">
    <name type="scientific">Gordonia bronchialis (strain ATCC 25592 / DSM 43247 / BCRC 13721 / JCM 3198 / KCTC 3076 / NBRC 16047 / NCTC 10667)</name>
    <name type="common">Rhodococcus bronchialis</name>
    <dbReference type="NCBI Taxonomy" id="526226"/>
    <lineage>
        <taxon>Bacteria</taxon>
        <taxon>Bacillati</taxon>
        <taxon>Actinomycetota</taxon>
        <taxon>Actinomycetes</taxon>
        <taxon>Mycobacteriales</taxon>
        <taxon>Gordoniaceae</taxon>
        <taxon>Gordonia</taxon>
    </lineage>
</organism>
<keyword evidence="2" id="KW-1185">Reference proteome</keyword>
<reference evidence="2" key="1">
    <citation type="submission" date="2009-10" db="EMBL/GenBank/DDBJ databases">
        <title>The complete chromosome of Gordonia bronchialis DSM 43247.</title>
        <authorList>
            <consortium name="US DOE Joint Genome Institute (JGI-PGF)"/>
            <person name="Lucas S."/>
            <person name="Copeland A."/>
            <person name="Lapidus A."/>
            <person name="Glavina del Rio T."/>
            <person name="Dalin E."/>
            <person name="Tice H."/>
            <person name="Bruce D."/>
            <person name="Goodwin L."/>
            <person name="Pitluck S."/>
            <person name="Kyrpides N."/>
            <person name="Mavromatis K."/>
            <person name="Ivanova N."/>
            <person name="Ovchinnikova G."/>
            <person name="Saunders E."/>
            <person name="Brettin T."/>
            <person name="Detter J.C."/>
            <person name="Han C."/>
            <person name="Larimer F."/>
            <person name="Land M."/>
            <person name="Hauser L."/>
            <person name="Markowitz V."/>
            <person name="Cheng J.-F."/>
            <person name="Hugenholtz P."/>
            <person name="Woyke T."/>
            <person name="Wu D."/>
            <person name="Jando M."/>
            <person name="Schneider S."/>
            <person name="Goeker M."/>
            <person name="Klenk H.-P."/>
            <person name="Eisen J.A."/>
        </authorList>
    </citation>
    <scope>NUCLEOTIDE SEQUENCE [LARGE SCALE GENOMIC DNA]</scope>
    <source>
        <strain evidence="2">ATCC 25592 / DSM 43247 / BCRC 13721 / JCM 3198 / KCTC 3076 / NBRC 16047 / NCTC 10667</strain>
    </source>
</reference>
<dbReference type="EMBL" id="CP001802">
    <property type="protein sequence ID" value="ACY21802.1"/>
    <property type="molecule type" value="Genomic_DNA"/>
</dbReference>
<gene>
    <name evidence="1" type="ordered locus">Gbro_2562</name>
</gene>